<dbReference type="SUPFAM" id="SSF50104">
    <property type="entry name" value="Translation proteins SH3-like domain"/>
    <property type="match status" value="1"/>
</dbReference>
<feature type="domain" description="KOW" evidence="2">
    <location>
        <begin position="317"/>
        <end position="344"/>
    </location>
</feature>
<dbReference type="InterPro" id="IPR008991">
    <property type="entry name" value="Translation_prot_SH3-like_sf"/>
</dbReference>
<feature type="compositionally biased region" description="Basic and acidic residues" evidence="1">
    <location>
        <begin position="213"/>
        <end position="227"/>
    </location>
</feature>
<gene>
    <name evidence="3" type="ORF">AKJ09_06400</name>
</gene>
<dbReference type="InterPro" id="IPR014722">
    <property type="entry name" value="Rib_uL2_dom2"/>
</dbReference>
<dbReference type="KEGG" id="llu:AKJ09_06400"/>
<dbReference type="Gene3D" id="2.30.30.30">
    <property type="match status" value="1"/>
</dbReference>
<feature type="region of interest" description="Disordered" evidence="1">
    <location>
        <begin position="207"/>
        <end position="283"/>
    </location>
</feature>
<evidence type="ECO:0000259" key="2">
    <source>
        <dbReference type="SMART" id="SM00739"/>
    </source>
</evidence>
<dbReference type="CDD" id="cd06091">
    <property type="entry name" value="KOW_NusG"/>
    <property type="match status" value="1"/>
</dbReference>
<proteinExistence type="predicted"/>
<dbReference type="Proteomes" id="UP000064967">
    <property type="component" value="Chromosome"/>
</dbReference>
<dbReference type="SMART" id="SM00739">
    <property type="entry name" value="KOW"/>
    <property type="match status" value="1"/>
</dbReference>
<name>A0A0K1Q273_9BACT</name>
<feature type="compositionally biased region" description="Basic residues" evidence="1">
    <location>
        <begin position="228"/>
        <end position="238"/>
    </location>
</feature>
<dbReference type="EMBL" id="CP012333">
    <property type="protein sequence ID" value="AKU99736.1"/>
    <property type="molecule type" value="Genomic_DNA"/>
</dbReference>
<dbReference type="Pfam" id="PF00467">
    <property type="entry name" value="KOW"/>
    <property type="match status" value="1"/>
</dbReference>
<organism evidence="3 4">
    <name type="scientific">Labilithrix luteola</name>
    <dbReference type="NCBI Taxonomy" id="1391654"/>
    <lineage>
        <taxon>Bacteria</taxon>
        <taxon>Pseudomonadati</taxon>
        <taxon>Myxococcota</taxon>
        <taxon>Polyangia</taxon>
        <taxon>Polyangiales</taxon>
        <taxon>Labilitrichaceae</taxon>
        <taxon>Labilithrix</taxon>
    </lineage>
</organism>
<evidence type="ECO:0000313" key="3">
    <source>
        <dbReference type="EMBL" id="AKU99736.1"/>
    </source>
</evidence>
<sequence length="387" mass="43692">MEHWARGLAPRLDQLGISFEVVVPDEVEQHLTSRGPRAIAQRVVFIRDAFARPDVPRVEPELDPLRSHAYLALTIDSVHVEVSLEFCPEAEADVKNLRARIADPTDLLELVTLFETLPEEFAIGVIGVPSFPRATSANADDIRALLDDSQRNRRPLWIGWSVKREVALAHSNELDEQLADALVVLAHAYRLVAWAPDNDLIRASRRGAWRAGRPREEMRERAREERRARKRRDVRKGPVRTEGTRREREDTRRPISMAERETPVSRRAPDASELRDEERGAKDVSRAFPARRPVLPTSLRARGARPLLATEIDPRIPIEKGTRVRVLAGPFANKLGVVEELDAKGRARVRLGLLAATVELKDLVASTEGTRPILSSSHRRPRTTRSR</sequence>
<feature type="compositionally biased region" description="Basic and acidic residues" evidence="1">
    <location>
        <begin position="242"/>
        <end position="283"/>
    </location>
</feature>
<accession>A0A0K1Q273</accession>
<keyword evidence="4" id="KW-1185">Reference proteome</keyword>
<evidence type="ECO:0000256" key="1">
    <source>
        <dbReference type="SAM" id="MobiDB-lite"/>
    </source>
</evidence>
<dbReference type="InterPro" id="IPR005824">
    <property type="entry name" value="KOW"/>
</dbReference>
<dbReference type="AlphaFoldDB" id="A0A0K1Q273"/>
<evidence type="ECO:0000313" key="4">
    <source>
        <dbReference type="Proteomes" id="UP000064967"/>
    </source>
</evidence>
<protein>
    <recommendedName>
        <fullName evidence="2">KOW domain-containing protein</fullName>
    </recommendedName>
</protein>
<reference evidence="3 4" key="1">
    <citation type="submission" date="2015-08" db="EMBL/GenBank/DDBJ databases">
        <authorList>
            <person name="Babu N.S."/>
            <person name="Beckwith C.J."/>
            <person name="Beseler K.G."/>
            <person name="Brison A."/>
            <person name="Carone J.V."/>
            <person name="Caskin T.P."/>
            <person name="Diamond M."/>
            <person name="Durham M.E."/>
            <person name="Foxe J.M."/>
            <person name="Go M."/>
            <person name="Henderson B.A."/>
            <person name="Jones I.B."/>
            <person name="McGettigan J.A."/>
            <person name="Micheletti S.J."/>
            <person name="Nasrallah M.E."/>
            <person name="Ortiz D."/>
            <person name="Piller C.R."/>
            <person name="Privatt S.R."/>
            <person name="Schneider S.L."/>
            <person name="Sharp S."/>
            <person name="Smith T.C."/>
            <person name="Stanton J.D."/>
            <person name="Ullery H.E."/>
            <person name="Wilson R.J."/>
            <person name="Serrano M.G."/>
            <person name="Buck G."/>
            <person name="Lee V."/>
            <person name="Wang Y."/>
            <person name="Carvalho R."/>
            <person name="Voegtly L."/>
            <person name="Shi R."/>
            <person name="Duckworth R."/>
            <person name="Johnson A."/>
            <person name="Loviza R."/>
            <person name="Walstead R."/>
            <person name="Shah Z."/>
            <person name="Kiflezghi M."/>
            <person name="Wade K."/>
            <person name="Ball S.L."/>
            <person name="Bradley K.W."/>
            <person name="Asai D.J."/>
            <person name="Bowman C.A."/>
            <person name="Russell D.A."/>
            <person name="Pope W.H."/>
            <person name="Jacobs-Sera D."/>
            <person name="Hendrix R.W."/>
            <person name="Hatfull G.F."/>
        </authorList>
    </citation>
    <scope>NUCLEOTIDE SEQUENCE [LARGE SCALE GENOMIC DNA]</scope>
    <source>
        <strain evidence="3 4">DSM 27648</strain>
    </source>
</reference>